<dbReference type="EMBL" id="JAPZBT010000002">
    <property type="protein sequence ID" value="KAJ5371686.1"/>
    <property type="molecule type" value="Genomic_DNA"/>
</dbReference>
<sequence length="128" mass="14536">MCQRIMIAPEDDGGAKLEASEFASLVPTLAGPSNWIQWRNHFKPVYLLATMDPEPASHIVNIALAKDIWSAMNDFYRSENATANVCHQWRRWTSLRFRCALDDLRELKIEVPPSVVLALQRPRATVST</sequence>
<gene>
    <name evidence="1" type="ORF">N7517_003692</name>
</gene>
<organism evidence="1 2">
    <name type="scientific">Penicillium concentricum</name>
    <dbReference type="NCBI Taxonomy" id="293559"/>
    <lineage>
        <taxon>Eukaryota</taxon>
        <taxon>Fungi</taxon>
        <taxon>Dikarya</taxon>
        <taxon>Ascomycota</taxon>
        <taxon>Pezizomycotina</taxon>
        <taxon>Eurotiomycetes</taxon>
        <taxon>Eurotiomycetidae</taxon>
        <taxon>Eurotiales</taxon>
        <taxon>Aspergillaceae</taxon>
        <taxon>Penicillium</taxon>
    </lineage>
</organism>
<comment type="caution">
    <text evidence="1">The sequence shown here is derived from an EMBL/GenBank/DDBJ whole genome shotgun (WGS) entry which is preliminary data.</text>
</comment>
<dbReference type="Proteomes" id="UP001147752">
    <property type="component" value="Unassembled WGS sequence"/>
</dbReference>
<name>A0A9W9S464_9EURO</name>
<reference evidence="1" key="2">
    <citation type="journal article" date="2023" name="IMA Fungus">
        <title>Comparative genomic study of the Penicillium genus elucidates a diverse pangenome and 15 lateral gene transfer events.</title>
        <authorList>
            <person name="Petersen C."/>
            <person name="Sorensen T."/>
            <person name="Nielsen M.R."/>
            <person name="Sondergaard T.E."/>
            <person name="Sorensen J.L."/>
            <person name="Fitzpatrick D.A."/>
            <person name="Frisvad J.C."/>
            <person name="Nielsen K.L."/>
        </authorList>
    </citation>
    <scope>NUCLEOTIDE SEQUENCE</scope>
    <source>
        <strain evidence="1">IBT 3081</strain>
    </source>
</reference>
<accession>A0A9W9S464</accession>
<evidence type="ECO:0000313" key="1">
    <source>
        <dbReference type="EMBL" id="KAJ5371686.1"/>
    </source>
</evidence>
<dbReference type="OrthoDB" id="10451790at2759"/>
<keyword evidence="2" id="KW-1185">Reference proteome</keyword>
<protein>
    <submittedName>
        <fullName evidence="1">Uncharacterized protein</fullName>
    </submittedName>
</protein>
<proteinExistence type="predicted"/>
<dbReference type="RefSeq" id="XP_056577672.1">
    <property type="nucleotide sequence ID" value="XM_056721422.1"/>
</dbReference>
<reference evidence="1" key="1">
    <citation type="submission" date="2022-12" db="EMBL/GenBank/DDBJ databases">
        <authorList>
            <person name="Petersen C."/>
        </authorList>
    </citation>
    <scope>NUCLEOTIDE SEQUENCE</scope>
    <source>
        <strain evidence="1">IBT 3081</strain>
    </source>
</reference>
<dbReference type="AlphaFoldDB" id="A0A9W9S464"/>
<dbReference type="GeneID" id="81460605"/>
<evidence type="ECO:0000313" key="2">
    <source>
        <dbReference type="Proteomes" id="UP001147752"/>
    </source>
</evidence>